<evidence type="ECO:0000256" key="4">
    <source>
        <dbReference type="ARBA" id="ARBA00022989"/>
    </source>
</evidence>
<dbReference type="EMBL" id="JACCBX010000006">
    <property type="protein sequence ID" value="NYE06298.1"/>
    <property type="molecule type" value="Genomic_DNA"/>
</dbReference>
<feature type="transmembrane region" description="Helical" evidence="6">
    <location>
        <begin position="307"/>
        <end position="328"/>
    </location>
</feature>
<keyword evidence="4 6" id="KW-1133">Transmembrane helix</keyword>
<gene>
    <name evidence="7" type="ORF">F4694_003078</name>
</gene>
<evidence type="ECO:0000256" key="3">
    <source>
        <dbReference type="ARBA" id="ARBA00022692"/>
    </source>
</evidence>
<organism evidence="7 8">
    <name type="scientific">Neobacillus niacini</name>
    <dbReference type="NCBI Taxonomy" id="86668"/>
    <lineage>
        <taxon>Bacteria</taxon>
        <taxon>Bacillati</taxon>
        <taxon>Bacillota</taxon>
        <taxon>Bacilli</taxon>
        <taxon>Bacillales</taxon>
        <taxon>Bacillaceae</taxon>
        <taxon>Neobacillus</taxon>
    </lineage>
</organism>
<evidence type="ECO:0000256" key="6">
    <source>
        <dbReference type="SAM" id="Phobius"/>
    </source>
</evidence>
<feature type="transmembrane region" description="Helical" evidence="6">
    <location>
        <begin position="60"/>
        <end position="79"/>
    </location>
</feature>
<keyword evidence="2" id="KW-1003">Cell membrane</keyword>
<feature type="transmembrane region" description="Helical" evidence="6">
    <location>
        <begin position="31"/>
        <end position="53"/>
    </location>
</feature>
<feature type="transmembrane region" description="Helical" evidence="6">
    <location>
        <begin position="175"/>
        <end position="196"/>
    </location>
</feature>
<reference evidence="8" key="1">
    <citation type="submission" date="2020-07" db="EMBL/GenBank/DDBJ databases">
        <authorList>
            <person name="Partida-Martinez L."/>
            <person name="Huntemann M."/>
            <person name="Clum A."/>
            <person name="Wang J."/>
            <person name="Palaniappan K."/>
            <person name="Ritter S."/>
            <person name="Chen I.-M."/>
            <person name="Stamatis D."/>
            <person name="Reddy T."/>
            <person name="O'Malley R."/>
            <person name="Daum C."/>
            <person name="Shapiro N."/>
            <person name="Ivanova N."/>
            <person name="Kyrpides N."/>
            <person name="Woyke T."/>
        </authorList>
    </citation>
    <scope>NUCLEOTIDE SEQUENCE [LARGE SCALE GENOMIC DNA]</scope>
    <source>
        <strain evidence="8">AT2.8</strain>
    </source>
</reference>
<name>A0A852TG67_9BACI</name>
<dbReference type="Pfam" id="PF02653">
    <property type="entry name" value="BPD_transp_2"/>
    <property type="match status" value="1"/>
</dbReference>
<dbReference type="Proteomes" id="UP000548423">
    <property type="component" value="Unassembled WGS sequence"/>
</dbReference>
<dbReference type="GO" id="GO:0005886">
    <property type="term" value="C:plasma membrane"/>
    <property type="evidence" value="ECO:0007669"/>
    <property type="project" value="UniProtKB-SubCell"/>
</dbReference>
<evidence type="ECO:0000256" key="1">
    <source>
        <dbReference type="ARBA" id="ARBA00004651"/>
    </source>
</evidence>
<evidence type="ECO:0000256" key="2">
    <source>
        <dbReference type="ARBA" id="ARBA00022475"/>
    </source>
</evidence>
<evidence type="ECO:0000313" key="7">
    <source>
        <dbReference type="EMBL" id="NYE06298.1"/>
    </source>
</evidence>
<sequence length="333" mass="34822">MSLGVERQSINSKTNNKKALQIGKMLTSSQAIIFIGLIILAFVFSYLSPYFLTFSNFMNIIRQMAMIAIVAFGMTYVIIAGEIDLSVGSIIGITGMFAAITLQKGMDPILVISLSLVLGALIGLFNGMMVVKVRVTAFLATLVTMSVLRGLSLASSPGSAPITINSSTYVDLTTMNIGPIPVVLIYLAAILIMAHFTLNRTVFGRHIYATGGGPIAASLAGVNVGRVKIMVFVICGFLSAFSGVVLSGRLSAGLPDSGTGWELDAIAAVVLGGTKFSGGQGTVLGTLGGALIIGVLSNGLTLLGMTYAYQLMIKGAIIGLAVILDIWVRREEA</sequence>
<evidence type="ECO:0000313" key="8">
    <source>
        <dbReference type="Proteomes" id="UP000548423"/>
    </source>
</evidence>
<accession>A0A852TG67</accession>
<evidence type="ECO:0000256" key="5">
    <source>
        <dbReference type="ARBA" id="ARBA00023136"/>
    </source>
</evidence>
<feature type="transmembrane region" description="Helical" evidence="6">
    <location>
        <begin position="85"/>
        <end position="102"/>
    </location>
</feature>
<dbReference type="PANTHER" id="PTHR32196">
    <property type="entry name" value="ABC TRANSPORTER PERMEASE PROTEIN YPHD-RELATED-RELATED"/>
    <property type="match status" value="1"/>
</dbReference>
<dbReference type="CDD" id="cd06579">
    <property type="entry name" value="TM_PBP1_transp_AraH_like"/>
    <property type="match status" value="1"/>
</dbReference>
<dbReference type="AlphaFoldDB" id="A0A852TG67"/>
<feature type="transmembrane region" description="Helical" evidence="6">
    <location>
        <begin position="109"/>
        <end position="129"/>
    </location>
</feature>
<keyword evidence="5 6" id="KW-0472">Membrane</keyword>
<comment type="caution">
    <text evidence="7">The sequence shown here is derived from an EMBL/GenBank/DDBJ whole genome shotgun (WGS) entry which is preliminary data.</text>
</comment>
<dbReference type="GO" id="GO:0022857">
    <property type="term" value="F:transmembrane transporter activity"/>
    <property type="evidence" value="ECO:0007669"/>
    <property type="project" value="InterPro"/>
</dbReference>
<proteinExistence type="predicted"/>
<reference evidence="8" key="2">
    <citation type="submission" date="2020-08" db="EMBL/GenBank/DDBJ databases">
        <title>The Agave Microbiome: Exploring the role of microbial communities in plant adaptations to desert environments.</title>
        <authorList>
            <person name="Partida-Martinez L.P."/>
        </authorList>
    </citation>
    <scope>NUCLEOTIDE SEQUENCE [LARGE SCALE GENOMIC DNA]</scope>
    <source>
        <strain evidence="8">AT2.8</strain>
    </source>
</reference>
<keyword evidence="3 6" id="KW-0812">Transmembrane</keyword>
<feature type="transmembrane region" description="Helical" evidence="6">
    <location>
        <begin position="229"/>
        <end position="248"/>
    </location>
</feature>
<dbReference type="InterPro" id="IPR001851">
    <property type="entry name" value="ABC_transp_permease"/>
</dbReference>
<comment type="subcellular location">
    <subcellularLocation>
        <location evidence="1">Cell membrane</location>
        <topology evidence="1">Multi-pass membrane protein</topology>
    </subcellularLocation>
</comment>
<protein>
    <submittedName>
        <fullName evidence="7">Ribose transport system permease protein</fullName>
    </submittedName>
</protein>
<dbReference type="PANTHER" id="PTHR32196:SF63">
    <property type="entry name" value="INNER MEMBRANE ABC TRANSPORTER PERMEASE PROTEIN YJFF"/>
    <property type="match status" value="1"/>
</dbReference>